<evidence type="ECO:0000313" key="4">
    <source>
        <dbReference type="EMBL" id="CAD9131688.1"/>
    </source>
</evidence>
<name>A0A7S1MJU3_ALECA</name>
<evidence type="ECO:0000256" key="1">
    <source>
        <dbReference type="PROSITE-ProRule" id="PRU00176"/>
    </source>
</evidence>
<dbReference type="CDD" id="cd00590">
    <property type="entry name" value="RRM_SF"/>
    <property type="match status" value="1"/>
</dbReference>
<proteinExistence type="predicted"/>
<dbReference type="InterPro" id="IPR009080">
    <property type="entry name" value="tRNAsynth_Ia_anticodon-bd"/>
</dbReference>
<dbReference type="SUPFAM" id="SSF54928">
    <property type="entry name" value="RNA-binding domain, RBD"/>
    <property type="match status" value="1"/>
</dbReference>
<dbReference type="GO" id="GO:0005634">
    <property type="term" value="C:nucleus"/>
    <property type="evidence" value="ECO:0007669"/>
    <property type="project" value="InterPro"/>
</dbReference>
<sequence length="457" mass="48993">MGVDPAMAQAYVQMLSYLQRGMQPPGVVAGMGPPPAPFPGIPGIPGMAPCPPMAASGPQEPTVRVSVEGMKFQYQLTEDDIQKVFRRYGRVSRVTVDEACSSAMVTFQSAQEAQAAINDLDGKVLNGLDGTLRISWVRGGGMGAPAPPYSAMPPFPGMPGLGGFPQATANWGEAPGPSPWPGGPPPMMPSSGPDPSAGPSGDRLMHVKGAKKYTCRFLIGIENDKEFQVARRLIGSKGCNMKRIVKQTEAKLRLRGVGSGYFEGSSQKESPEPLQLCVSCMSLDGYRTAVQEVKELLLRVYEEYRQYCRDAGIPVPDLQINLSERRLATSSSRPGEVGDADNNGGQPAFMPSLEAGGGGKGGGKRNDRRGGRSRRAGKAGGGDDEDRGEPGPNAPSVEEIQQLINERNDARRACNFVEADRIRELLHSRGVALMDEPGGRGKGAEVTTWRYWSYRNQ</sequence>
<dbReference type="Pfam" id="PF22675">
    <property type="entry name" value="KH-I_KHDC4-BBP"/>
    <property type="match status" value="1"/>
</dbReference>
<dbReference type="SMART" id="SM00360">
    <property type="entry name" value="RRM"/>
    <property type="match status" value="1"/>
</dbReference>
<dbReference type="InterPro" id="IPR036612">
    <property type="entry name" value="KH_dom_type_1_sf"/>
</dbReference>
<feature type="region of interest" description="Disordered" evidence="2">
    <location>
        <begin position="173"/>
        <end position="200"/>
    </location>
</feature>
<feature type="region of interest" description="Disordered" evidence="2">
    <location>
        <begin position="327"/>
        <end position="398"/>
    </location>
</feature>
<reference evidence="4" key="1">
    <citation type="submission" date="2021-01" db="EMBL/GenBank/DDBJ databases">
        <authorList>
            <person name="Corre E."/>
            <person name="Pelletier E."/>
            <person name="Niang G."/>
            <person name="Scheremetjew M."/>
            <person name="Finn R."/>
            <person name="Kale V."/>
            <person name="Holt S."/>
            <person name="Cochrane G."/>
            <person name="Meng A."/>
            <person name="Brown T."/>
            <person name="Cohen L."/>
        </authorList>
    </citation>
    <scope>NUCLEOTIDE SEQUENCE</scope>
    <source>
        <strain evidence="4">OF101</strain>
    </source>
</reference>
<dbReference type="InterPro" id="IPR035979">
    <property type="entry name" value="RBD_domain_sf"/>
</dbReference>
<dbReference type="InterPro" id="IPR055256">
    <property type="entry name" value="KH_1_KHDC4/BBP-like"/>
</dbReference>
<dbReference type="InterPro" id="IPR012677">
    <property type="entry name" value="Nucleotide-bd_a/b_plait_sf"/>
</dbReference>
<dbReference type="SUPFAM" id="SSF54791">
    <property type="entry name" value="Eukaryotic type KH-domain (KH-domain type I)"/>
    <property type="match status" value="1"/>
</dbReference>
<dbReference type="Gene3D" id="3.30.70.330">
    <property type="match status" value="1"/>
</dbReference>
<dbReference type="Gene3D" id="3.30.1370.10">
    <property type="entry name" value="K Homology domain, type 1"/>
    <property type="match status" value="1"/>
</dbReference>
<dbReference type="InterPro" id="IPR031121">
    <property type="entry name" value="RIK/BLOM7"/>
</dbReference>
<dbReference type="PANTHER" id="PTHR15744:SF0">
    <property type="entry name" value="KH HOMOLOGY DOMAIN-CONTAINING PROTEIN 4"/>
    <property type="match status" value="1"/>
</dbReference>
<dbReference type="PROSITE" id="PS50102">
    <property type="entry name" value="RRM"/>
    <property type="match status" value="1"/>
</dbReference>
<feature type="domain" description="RRM" evidence="3">
    <location>
        <begin position="63"/>
        <end position="139"/>
    </location>
</feature>
<evidence type="ECO:0000256" key="2">
    <source>
        <dbReference type="SAM" id="MobiDB-lite"/>
    </source>
</evidence>
<dbReference type="GO" id="GO:0004812">
    <property type="term" value="F:aminoacyl-tRNA ligase activity"/>
    <property type="evidence" value="ECO:0007669"/>
    <property type="project" value="InterPro"/>
</dbReference>
<dbReference type="GO" id="GO:0003723">
    <property type="term" value="F:RNA binding"/>
    <property type="evidence" value="ECO:0007669"/>
    <property type="project" value="UniProtKB-UniRule"/>
</dbReference>
<feature type="compositionally biased region" description="Pro residues" evidence="2">
    <location>
        <begin position="176"/>
        <end position="188"/>
    </location>
</feature>
<dbReference type="EMBL" id="HBGE01037193">
    <property type="protein sequence ID" value="CAD9131688.1"/>
    <property type="molecule type" value="Transcribed_RNA"/>
</dbReference>
<dbReference type="PANTHER" id="PTHR15744">
    <property type="entry name" value="BLOM7"/>
    <property type="match status" value="1"/>
</dbReference>
<feature type="compositionally biased region" description="Low complexity" evidence="2">
    <location>
        <begin position="189"/>
        <end position="200"/>
    </location>
</feature>
<dbReference type="GO" id="GO:0006418">
    <property type="term" value="P:tRNA aminoacylation for protein translation"/>
    <property type="evidence" value="ECO:0007669"/>
    <property type="project" value="InterPro"/>
</dbReference>
<dbReference type="GO" id="GO:0005524">
    <property type="term" value="F:ATP binding"/>
    <property type="evidence" value="ECO:0007669"/>
    <property type="project" value="InterPro"/>
</dbReference>
<dbReference type="Pfam" id="PF00076">
    <property type="entry name" value="RRM_1"/>
    <property type="match status" value="1"/>
</dbReference>
<gene>
    <name evidence="4" type="ORF">ACAT0790_LOCUS22446</name>
</gene>
<dbReference type="AlphaFoldDB" id="A0A7S1MJU3"/>
<accession>A0A7S1MJU3</accession>
<dbReference type="CDD" id="cd22386">
    <property type="entry name" value="KH-I_KHDC4_rpt2"/>
    <property type="match status" value="1"/>
</dbReference>
<dbReference type="InterPro" id="IPR000504">
    <property type="entry name" value="RRM_dom"/>
</dbReference>
<dbReference type="InterPro" id="IPR047889">
    <property type="entry name" value="KHDC4_KH-I_second"/>
</dbReference>
<dbReference type="SUPFAM" id="SSF47323">
    <property type="entry name" value="Anticodon-binding domain of a subclass of class I aminoacyl-tRNA synthetases"/>
    <property type="match status" value="1"/>
</dbReference>
<evidence type="ECO:0000259" key="3">
    <source>
        <dbReference type="PROSITE" id="PS50102"/>
    </source>
</evidence>
<protein>
    <recommendedName>
        <fullName evidence="3">RRM domain-containing protein</fullName>
    </recommendedName>
</protein>
<keyword evidence="1" id="KW-0694">RNA-binding</keyword>
<organism evidence="4">
    <name type="scientific">Alexandrium catenella</name>
    <name type="common">Red tide dinoflagellate</name>
    <name type="synonym">Gonyaulax catenella</name>
    <dbReference type="NCBI Taxonomy" id="2925"/>
    <lineage>
        <taxon>Eukaryota</taxon>
        <taxon>Sar</taxon>
        <taxon>Alveolata</taxon>
        <taxon>Dinophyceae</taxon>
        <taxon>Gonyaulacales</taxon>
        <taxon>Pyrocystaceae</taxon>
        <taxon>Alexandrium</taxon>
    </lineage>
</organism>
<dbReference type="Gene3D" id="1.20.120.1910">
    <property type="entry name" value="Cysteine-tRNA ligase, C-terminal anti-codon recognition domain"/>
    <property type="match status" value="1"/>
</dbReference>